<keyword evidence="3" id="KW-1185">Reference proteome</keyword>
<evidence type="ECO:0000259" key="1">
    <source>
        <dbReference type="PROSITE" id="PS51340"/>
    </source>
</evidence>
<dbReference type="EMBL" id="JBBKZT010000026">
    <property type="protein sequence ID" value="MEJ8851692.1"/>
    <property type="molecule type" value="Genomic_DNA"/>
</dbReference>
<proteinExistence type="predicted"/>
<dbReference type="RefSeq" id="WP_340347427.1">
    <property type="nucleotide sequence ID" value="NZ_JBBKZT010000026.1"/>
</dbReference>
<reference evidence="2 3" key="1">
    <citation type="submission" date="2024-03" db="EMBL/GenBank/DDBJ databases">
        <title>Novel species of the genus Variovorax.</title>
        <authorList>
            <person name="Liu Q."/>
            <person name="Xin Y.-H."/>
        </authorList>
    </citation>
    <scope>NUCLEOTIDE SEQUENCE [LARGE SCALE GENOMIC DNA]</scope>
    <source>
        <strain evidence="2 3">KACC 18900</strain>
    </source>
</reference>
<feature type="domain" description="MOSC" evidence="1">
    <location>
        <begin position="31"/>
        <end position="171"/>
    </location>
</feature>
<evidence type="ECO:0000313" key="2">
    <source>
        <dbReference type="EMBL" id="MEJ8851692.1"/>
    </source>
</evidence>
<dbReference type="Pfam" id="PF03473">
    <property type="entry name" value="MOSC"/>
    <property type="match status" value="1"/>
</dbReference>
<name>A0ABU8WYW6_9BURK</name>
<dbReference type="InterPro" id="IPR011037">
    <property type="entry name" value="Pyrv_Knase-like_insert_dom_sf"/>
</dbReference>
<dbReference type="Proteomes" id="UP001385892">
    <property type="component" value="Unassembled WGS sequence"/>
</dbReference>
<dbReference type="SUPFAM" id="SSF50800">
    <property type="entry name" value="PK beta-barrel domain-like"/>
    <property type="match status" value="1"/>
</dbReference>
<sequence length="175" mass="18175">MNGLRELTSRFAHAGRLDAILLRPARGAPIQPVAQVVALAGRGLAGDRIAARTPSAAGGGKRQVTLIQAEHLPVIAALSGHAAISAERLRRNLVVSGLNLLAARGLFRDQPLHLRIGAEVVLEITGPCEPCSRMEEALGPGGYNAMRGHGGVTARILVGGPLRCGDAVMVMHAPT</sequence>
<dbReference type="InterPro" id="IPR052716">
    <property type="entry name" value="MOSC_domain"/>
</dbReference>
<dbReference type="PANTHER" id="PTHR36930:SF1">
    <property type="entry name" value="MOSC DOMAIN-CONTAINING PROTEIN"/>
    <property type="match status" value="1"/>
</dbReference>
<accession>A0ABU8WYW6</accession>
<dbReference type="Gene3D" id="2.40.33.20">
    <property type="entry name" value="PK beta-barrel domain-like"/>
    <property type="match status" value="1"/>
</dbReference>
<gene>
    <name evidence="2" type="ORF">WKW82_34020</name>
</gene>
<protein>
    <submittedName>
        <fullName evidence="2">MOSC domain-containing protein</fullName>
    </submittedName>
</protein>
<evidence type="ECO:0000313" key="3">
    <source>
        <dbReference type="Proteomes" id="UP001385892"/>
    </source>
</evidence>
<comment type="caution">
    <text evidence="2">The sequence shown here is derived from an EMBL/GenBank/DDBJ whole genome shotgun (WGS) entry which is preliminary data.</text>
</comment>
<organism evidence="2 3">
    <name type="scientific">Variovorax rhizosphaerae</name>
    <dbReference type="NCBI Taxonomy" id="1836200"/>
    <lineage>
        <taxon>Bacteria</taxon>
        <taxon>Pseudomonadati</taxon>
        <taxon>Pseudomonadota</taxon>
        <taxon>Betaproteobacteria</taxon>
        <taxon>Burkholderiales</taxon>
        <taxon>Comamonadaceae</taxon>
        <taxon>Variovorax</taxon>
    </lineage>
</organism>
<dbReference type="PANTHER" id="PTHR36930">
    <property type="entry name" value="METAL-SULFUR CLUSTER BIOSYNTHESIS PROTEINS YUAD-RELATED"/>
    <property type="match status" value="1"/>
</dbReference>
<dbReference type="InterPro" id="IPR005302">
    <property type="entry name" value="MoCF_Sase_C"/>
</dbReference>
<dbReference type="PROSITE" id="PS51340">
    <property type="entry name" value="MOSC"/>
    <property type="match status" value="1"/>
</dbReference>